<evidence type="ECO:0000259" key="1">
    <source>
        <dbReference type="Pfam" id="PF22936"/>
    </source>
</evidence>
<proteinExistence type="predicted"/>
<feature type="domain" description="Retrovirus-related Pol polyprotein from transposon TNT 1-94-like beta-barrel" evidence="1">
    <location>
        <begin position="118"/>
        <end position="176"/>
    </location>
</feature>
<dbReference type="Pfam" id="PF22936">
    <property type="entry name" value="Pol_BBD"/>
    <property type="match status" value="1"/>
</dbReference>
<evidence type="ECO:0000313" key="3">
    <source>
        <dbReference type="Proteomes" id="UP000257109"/>
    </source>
</evidence>
<dbReference type="EMBL" id="QJKJ01000255">
    <property type="protein sequence ID" value="RDY13562.1"/>
    <property type="molecule type" value="Genomic_DNA"/>
</dbReference>
<gene>
    <name evidence="2" type="ORF">CR513_01497</name>
</gene>
<evidence type="ECO:0000313" key="2">
    <source>
        <dbReference type="EMBL" id="RDY13562.1"/>
    </source>
</evidence>
<organism evidence="2 3">
    <name type="scientific">Mucuna pruriens</name>
    <name type="common">Velvet bean</name>
    <name type="synonym">Dolichos pruriens</name>
    <dbReference type="NCBI Taxonomy" id="157652"/>
    <lineage>
        <taxon>Eukaryota</taxon>
        <taxon>Viridiplantae</taxon>
        <taxon>Streptophyta</taxon>
        <taxon>Embryophyta</taxon>
        <taxon>Tracheophyta</taxon>
        <taxon>Spermatophyta</taxon>
        <taxon>Magnoliopsida</taxon>
        <taxon>eudicotyledons</taxon>
        <taxon>Gunneridae</taxon>
        <taxon>Pentapetalae</taxon>
        <taxon>rosids</taxon>
        <taxon>fabids</taxon>
        <taxon>Fabales</taxon>
        <taxon>Fabaceae</taxon>
        <taxon>Papilionoideae</taxon>
        <taxon>50 kb inversion clade</taxon>
        <taxon>NPAAA clade</taxon>
        <taxon>indigoferoid/millettioid clade</taxon>
        <taxon>Phaseoleae</taxon>
        <taxon>Mucuna</taxon>
    </lineage>
</organism>
<feature type="non-terminal residue" evidence="2">
    <location>
        <position position="197"/>
    </location>
</feature>
<dbReference type="AlphaFoldDB" id="A0A371IET0"/>
<name>A0A371IET0_MUCPR</name>
<accession>A0A371IET0</accession>
<comment type="caution">
    <text evidence="2">The sequence shown here is derived from an EMBL/GenBank/DDBJ whole genome shotgun (WGS) entry which is preliminary data.</text>
</comment>
<dbReference type="InterPro" id="IPR054722">
    <property type="entry name" value="PolX-like_BBD"/>
</dbReference>
<dbReference type="OrthoDB" id="1436573at2759"/>
<reference evidence="2" key="1">
    <citation type="submission" date="2018-05" db="EMBL/GenBank/DDBJ databases">
        <title>Draft genome of Mucuna pruriens seed.</title>
        <authorList>
            <person name="Nnadi N.E."/>
            <person name="Vos R."/>
            <person name="Hasami M.H."/>
            <person name="Devisetty U.K."/>
            <person name="Aguiy J.C."/>
        </authorList>
    </citation>
    <scope>NUCLEOTIDE SEQUENCE [LARGE SCALE GENOMIC DNA]</scope>
    <source>
        <strain evidence="2">JCA_2017</strain>
    </source>
</reference>
<sequence length="197" mass="22326">MLMQPLPNNNKTVVWTYIDDSRVLANVLKTTILEEEDEIKIMIMHGGRMVNHCTAPSDVPSGDEQNILSQKENLEAPSLFFIPNDQHKALLELLQDSQYRSTTLIITYVWILGTWATDHFQSFRKIKPIQVKLPDNTHVVATVSGTVKFSDTLLLTVVLYIPTFNFNLISVSELSSSLNYTLTFIEFDLSNSGIEHP</sequence>
<keyword evidence="3" id="KW-1185">Reference proteome</keyword>
<protein>
    <recommendedName>
        <fullName evidence="1">Retrovirus-related Pol polyprotein from transposon TNT 1-94-like beta-barrel domain-containing protein</fullName>
    </recommendedName>
</protein>
<dbReference type="Proteomes" id="UP000257109">
    <property type="component" value="Unassembled WGS sequence"/>
</dbReference>